<feature type="domain" description="Cadherin-like" evidence="4">
    <location>
        <begin position="2361"/>
        <end position="2411"/>
    </location>
</feature>
<evidence type="ECO:0000259" key="4">
    <source>
        <dbReference type="Pfam" id="PF17892"/>
    </source>
</evidence>
<organism evidence="5 6">
    <name type="scientific">Aphanothece cf. minutissima CCALA 015</name>
    <dbReference type="NCBI Taxonomy" id="2107695"/>
    <lineage>
        <taxon>Bacteria</taxon>
        <taxon>Bacillati</taxon>
        <taxon>Cyanobacteriota</taxon>
        <taxon>Cyanophyceae</taxon>
        <taxon>Oscillatoriophycideae</taxon>
        <taxon>Chroococcales</taxon>
        <taxon>Aphanothecaceae</taxon>
        <taxon>Aphanothece</taxon>
    </lineage>
</organism>
<dbReference type="Pfam" id="PF17963">
    <property type="entry name" value="Big_9"/>
    <property type="match status" value="2"/>
</dbReference>
<evidence type="ECO:0000313" key="6">
    <source>
        <dbReference type="Proteomes" id="UP000238218"/>
    </source>
</evidence>
<accession>A0ABX5F4Z8</accession>
<feature type="domain" description="Cadherin-like" evidence="4">
    <location>
        <begin position="2253"/>
        <end position="2302"/>
    </location>
</feature>
<evidence type="ECO:0000313" key="5">
    <source>
        <dbReference type="EMBL" id="PSB36361.1"/>
    </source>
</evidence>
<feature type="domain" description="Cadherin-like" evidence="4">
    <location>
        <begin position="2689"/>
        <end position="2738"/>
    </location>
</feature>
<name>A0ABX5F4Z8_9CHRO</name>
<dbReference type="InterPro" id="IPR041690">
    <property type="entry name" value="Cadherin_5"/>
</dbReference>
<keyword evidence="6" id="KW-1185">Reference proteome</keyword>
<sequence length="3419" mass="345938">MNILRFELLAGLSGQVSLSAAAWSEPLYRQFVPQQSLDLTLPGDIERLWTSALSNVNRILEDLPVQDDYADLLSDAFASAGGDPDQFKSRVMALAQVLRGPGLQLAIERRSGGELPGARGAYTASDPEGRPRIYINADWLSLATSVEAIQRVLLEEVGHAIDQWLNGPLDARGDEGALFAALVTGAPLDEAQRAAILADNDQHQLLIDGRWLAAEFASAPVLNDSFVGTRITAEDTPLAITGLSVADSDNGGAPITLRLRIATTGGTATLASAALITSGSNGSADLTLQGSLAAINAAIASLLFTPAADANSVNTPLAPSLTLTATDLTNGDGPISLSTGPIQVTPVNDAPTLVTRPLVVAEGATANFTLANFTLSDVDNLPEQVIYRITSLPGKGTIRLNGNPLVVGSSFSSSFRGSFTYTHDGSQVMPGVIAGSDSDAVTVSVDDGAGGRIASATVPISLTPVNQAPAVSGSVAVFEGQRGVPVTLSISDADQAAGVAHTVVITSLPLRGTLRYNGTPITAPFTLPSLAGLTYDHDGNDLNGGFPPNESFGVRVSDDGGGQGAGGVLSTNTVITLAVQRVNDDPTLSANNPIVTPTGSTAITAAALRVSDADSPSSNLTYTLTAAADPARGQLQVFRGGTWVGLLSGGSFSQDDIDTGRLRFNFVNGTPSGSTADFTFTVEDGAIGLLPGGFTQTRDGGIHTNSTPQPLPGDPLTPISFRLTYLNPLGTSSSGGGNAPTSLPANAAPSLATNNLLRTSEAATVTIRATDLAISDSDSNPAERVYRLTAAPAGGSLRLNGVALNNLDVFTQDDINNGRLTFVHGGGEVFDSGFRFNISDGRSVVSNGASDFRFAIRVTPINDAPSGSISGSTSLLVEGGTLTFNSSSPGPLLGAAERRDITIADVDGSGQQVLAGAPGNPNPGADALWDPGSFSQADTADQRRLRIDTLPANGVLEFDTTGSGAWTVIGDGSGGSLNRATFRISQSQLSAGRLRYRHNGNDGPGELADSFVFTPLDRFDAPGTPVTVPLTIAPLNDPPAAIENVPLSVAEGSFGVIKGSNGTSGNEPRLVFSDSDNSPLQRQYRITSPTSHGRLFLNGRALGVDSVFTQVDLDSNLITYLHDGSETSTDTFSFTVSDGGGDNPISGATNNVPGTYAITITRANDQTNPSTPVSLEVFGSGATPVAVATAGLLQVTDTDLDTIGAGETDFVRIEAQLLDGANGAIPSGVISFTSANPASPRAFLSGKGSNSLVVQGTRSEIHAVLTSLTVAFGADLDASSLKLRISVDDRLYSAAGVLGVGANGGPVNQNDGAGNPVPIGAASNRISRDIALTASNLNDLPTITNPTLFSVNEDASVSLGGFVLADADSFGRNVTVQVQLFRDAARTVLANATSEGRLLLGAIAGLSTASGDGTNTITLTGPLGAVQTALNLLRFAGAPDFNGAGGGLGNLYLRTSLTDFGHANVPAGNRVTVDNSVRITPVNDAPVLAVPANTVIASGTFVDISSGFAVQDTRDTSQGATDDIRVTLSATDAGSAYGTLLIRNANGATLTSNGTASLQVRGTRAQVQAALNTLRYTPANPNVDRVVTITATAFDVDNGAEGVGVTGNNTSVASFTVNVSATNEAPVLTVPATRIVVEDSSANAFSGANLISFTDPDDFGALERLTLSVNRGSINLVSRTGLTRTAGNYGTGSLTVTGTKANLNAALASLTYTPTANFHGSATLTVTVNDQGSTGSGGARQDVKTVALTVTPLNDQPVASTNVVLPAISEDVAAGAIAGTTLSSLGFGYTDATDNQTARGGGNTATPFSFLAVVGSTSYTAAQGVWQISTSATPNPAVPGDWINLPSAGLSTSAALVFSAASRIRFLPAANFHGTPGRLLVRLADASAPLTTSVSATSSFNLATAGGTTSTGAWSAVNRTIGTSVTNINDRPTATAASLAATTEDNPNPPGATIAALGFGFRDVADDQRAVTGGANAATAFGGIAITGNAATATQGVWQYNLNTGSGWVTIGSPSDSAALLLPTSASLRFLPSSPNANGTPGGLTLRVADTPLAFSAATNLTALLGPTGRYSDPTSLATTVTPVNDVPAFSKGADQVLLEDAGAQSVVGWATGLSRGGGSDEAAQALNFLVTNNNSALFSVQPTIDASGRLTYTPAANASGTATVSVRLRDSGGTANGGVDTSAIQTFLITVTPVNDDFIDANETRSIAEDSGTAAGNLLVGTSSPDGPVSIASFSIAGLSGPFPLGSPVSIAGVGSLTIAANGFYSFSPAANYNGPIPLISYVVTDGSGANDTSTLSITVTPVNDDFSDASETVSIAEDSGTTAGNLLVGTTSPDGPVSIVSFSIAGQSGPFPLGSPVSIAGVGSLTIAANGSYSFTPAANYNGPVPLISYVVTDGSGANDTSTLAITVTPVNDDFSDASETVSIAEDSGTTAGNLLVGTTSPDGPVSIASFSIAGQSGPFPLGSPVSIAGVGSLTIAANGSYSFTPAANYNGPVPLISYVVTDGSGANDTSTLAITVTPVNDDFSDASETVSIAEDSSTTTGNLLAGTTSPDGPVSIASFSIAGQSGPFPIGSPTTIAGVGSLTIAANGSYSFTPAANYNGPVPLISYVVTDGSGVNDTSTLSITVTPVNDDFSDASETVSIAEDSGTAAGNLLVGTSSPDGPVSIASFSIAGQSGPFPLGSPVSIAGVGSLTIAANGSYSFSPAADYNGPVPLISYVVTDGSGVNDTSTLSITVTPVNDDFTDADESVTTPEDALLNGNLLVGTTSPDGPVSIASFSIAGQSGPFPLGSPTTIAGVGSLTIAANGSYSFTPAANYNGPVPLIAYVVTDGSGANDTSTLSMTVTPVNDDFSDASETVSIAEDSGTTAGNLLAGTTSPDGPVSIASFSIAGQSGPFALGSPTTIAGVGSLTIAANGSYSFSPAADYNGPVPLISYVVTDGSGVNDTSTLSITVTPVNDPPVATDDVFGGPIRPAAGTTASLKVTDNDSDPDSPLAPASITIAGSAGPGQPLLVAGEGTWSVNSATQEISFTPQGGFIGDPTPIQYTIRDLQGALSNPATVTIDYDNLAIAPAPPVPAPRHVDLYLLLDSSTSMKGGDPSGVSRIEAQNRLAFETLKSAFAAAGYGYTLKGSSTFQPFLDDTNLTSSQTLATDILNYELVDDPTDGSSTNARSITIHTVDFGYLVTHSEITFSGSNPNFGELLARDVLLTQTPDITYGATTSPDWIARGLPAPNSLDAYTAPGTSGNRYSGTEMLGALVALDRLLVKELPNVALDTLVSVAMITDGRPERRPWWDNRPDLGQGWTGTNVALPTSSWLDGDPILSSGLRYTSSGTPIRVPTAAGVDIWAQAQASLNNTLDTVAARAGASNVNVLAIGMGDGGISNWNAIYTDLFTNQTFDASRSWNYQFSTSGQLPQLSG</sequence>
<gene>
    <name evidence="5" type="ORF">C7B81_14015</name>
</gene>
<proteinExistence type="predicted"/>
<dbReference type="Pfam" id="PF17892">
    <property type="entry name" value="Cadherin_5"/>
    <property type="match status" value="6"/>
</dbReference>
<dbReference type="PANTHER" id="PTHR45739">
    <property type="entry name" value="MATRIX PROTEIN, PUTATIVE-RELATED"/>
    <property type="match status" value="1"/>
</dbReference>
<evidence type="ECO:0000256" key="1">
    <source>
        <dbReference type="ARBA" id="ARBA00022729"/>
    </source>
</evidence>
<keyword evidence="1" id="KW-0732">Signal</keyword>
<keyword evidence="2" id="KW-0677">Repeat</keyword>
<evidence type="ECO:0000256" key="3">
    <source>
        <dbReference type="ARBA" id="ARBA00023180"/>
    </source>
</evidence>
<feature type="domain" description="Cadherin-like" evidence="4">
    <location>
        <begin position="2860"/>
        <end position="2955"/>
    </location>
</feature>
<dbReference type="PROSITE" id="PS51854">
    <property type="entry name" value="CSPG"/>
    <property type="match status" value="3"/>
</dbReference>
<reference evidence="5 6" key="2">
    <citation type="submission" date="2018-03" db="EMBL/GenBank/DDBJ databases">
        <title>The ancient ancestry and fast evolution of plastids.</title>
        <authorList>
            <person name="Moore K.R."/>
            <person name="Magnabosco C."/>
            <person name="Momper L."/>
            <person name="Gold D.A."/>
            <person name="Bosak T."/>
            <person name="Fournier G.P."/>
        </authorList>
    </citation>
    <scope>NUCLEOTIDE SEQUENCE [LARGE SCALE GENOMIC DNA]</scope>
    <source>
        <strain evidence="5 6">CCALA 015</strain>
    </source>
</reference>
<dbReference type="InterPro" id="IPR039005">
    <property type="entry name" value="CSPG_rpt"/>
</dbReference>
<dbReference type="PANTHER" id="PTHR45739:SF8">
    <property type="entry name" value="FRAS1-RELATED EXTRACELLULAR MATRIX PROTEIN 1"/>
    <property type="match status" value="1"/>
</dbReference>
<dbReference type="Gene3D" id="2.60.40.1200">
    <property type="match status" value="7"/>
</dbReference>
<dbReference type="InterPro" id="IPR051561">
    <property type="entry name" value="FRAS1_ECM"/>
</dbReference>
<dbReference type="Pfam" id="PF16184">
    <property type="entry name" value="Cadherin_3"/>
    <property type="match status" value="3"/>
</dbReference>
<feature type="domain" description="Cadherin-like" evidence="4">
    <location>
        <begin position="2533"/>
        <end position="2629"/>
    </location>
</feature>
<evidence type="ECO:0000256" key="2">
    <source>
        <dbReference type="ARBA" id="ARBA00022737"/>
    </source>
</evidence>
<dbReference type="Proteomes" id="UP000238218">
    <property type="component" value="Unassembled WGS sequence"/>
</dbReference>
<dbReference type="EMBL" id="PVWP01000010">
    <property type="protein sequence ID" value="PSB36361.1"/>
    <property type="molecule type" value="Genomic_DNA"/>
</dbReference>
<keyword evidence="3" id="KW-0325">Glycoprotein</keyword>
<comment type="caution">
    <text evidence="5">The sequence shown here is derived from an EMBL/GenBank/DDBJ whole genome shotgun (WGS) entry which is preliminary data.</text>
</comment>
<reference evidence="5 6" key="1">
    <citation type="submission" date="2018-02" db="EMBL/GenBank/DDBJ databases">
        <authorList>
            <person name="Moore K."/>
            <person name="Momper L."/>
        </authorList>
    </citation>
    <scope>NUCLEOTIDE SEQUENCE [LARGE SCALE GENOMIC DNA]</scope>
    <source>
        <strain evidence="5 6">CCALA 015</strain>
    </source>
</reference>
<dbReference type="NCBIfam" id="NF012211">
    <property type="entry name" value="tand_rpt_95"/>
    <property type="match status" value="8"/>
</dbReference>
<protein>
    <recommendedName>
        <fullName evidence="4">Cadherin-like domain-containing protein</fullName>
    </recommendedName>
</protein>
<feature type="domain" description="Cadherin-like" evidence="4">
    <location>
        <begin position="2470"/>
        <end position="2520"/>
    </location>
</feature>